<dbReference type="Gene3D" id="2.40.50.140">
    <property type="entry name" value="Nucleic acid-binding proteins"/>
    <property type="match status" value="2"/>
</dbReference>
<proteinExistence type="inferred from homology"/>
<dbReference type="FunFam" id="2.40.50.140:FF:000004">
    <property type="entry name" value="Elongation factor P"/>
    <property type="match status" value="1"/>
</dbReference>
<evidence type="ECO:0000259" key="2">
    <source>
        <dbReference type="SMART" id="SM00841"/>
    </source>
</evidence>
<dbReference type="GO" id="GO:0003746">
    <property type="term" value="F:translation elongation factor activity"/>
    <property type="evidence" value="ECO:0007669"/>
    <property type="project" value="UniProtKB-KW"/>
</dbReference>
<dbReference type="InterPro" id="IPR015365">
    <property type="entry name" value="Elong-fact-P_C"/>
</dbReference>
<dbReference type="GO" id="GO:0043043">
    <property type="term" value="P:peptide biosynthetic process"/>
    <property type="evidence" value="ECO:0007669"/>
    <property type="project" value="InterPro"/>
</dbReference>
<dbReference type="InterPro" id="IPR013185">
    <property type="entry name" value="Transl_elong_KOW-like"/>
</dbReference>
<dbReference type="CDD" id="cd05794">
    <property type="entry name" value="S1_EF-P_repeat_2"/>
    <property type="match status" value="1"/>
</dbReference>
<keyword evidence="3" id="KW-0251">Elongation factor</keyword>
<comment type="similarity">
    <text evidence="1">Belongs to the elongation factor P family.</text>
</comment>
<comment type="caution">
    <text evidence="3">The sequence shown here is derived from an EMBL/GenBank/DDBJ whole genome shotgun (WGS) entry which is preliminary data.</text>
</comment>
<reference evidence="4" key="1">
    <citation type="submission" date="2017-09" db="EMBL/GenBank/DDBJ databases">
        <title>Depth-based differentiation of microbial function through sediment-hosted aquifers and enrichment of novel symbionts in the deep terrestrial subsurface.</title>
        <authorList>
            <person name="Probst A.J."/>
            <person name="Ladd B."/>
            <person name="Jarett J.K."/>
            <person name="Geller-Mcgrath D.E."/>
            <person name="Sieber C.M.K."/>
            <person name="Emerson J.B."/>
            <person name="Anantharaman K."/>
            <person name="Thomas B.C."/>
            <person name="Malmstrom R."/>
            <person name="Stieglmeier M."/>
            <person name="Klingl A."/>
            <person name="Woyke T."/>
            <person name="Ryan C.M."/>
            <person name="Banfield J.F."/>
        </authorList>
    </citation>
    <scope>NUCLEOTIDE SEQUENCE [LARGE SCALE GENOMIC DNA]</scope>
</reference>
<sequence length="190" mass="21534">MSLTYNELKPGTFIIFEGQPYEVLEFAFLRMQQRKPTSKTKLKNLITGKVKEQTFHQSDILEEAELEKMPSRFLYESRGAYWFNEVGDPKNRFSFNKEALGNLVNFLKPNLEITAVKFEGKIINIDLPIKASYKVVEAPPAIKGDTAQGGNKAVIIETGAKVNTPLFINNDDIILVNTQTGEYVERIEKA</sequence>
<dbReference type="SMART" id="SM00841">
    <property type="entry name" value="Elong-fact-P_C"/>
    <property type="match status" value="1"/>
</dbReference>
<dbReference type="PANTHER" id="PTHR30053">
    <property type="entry name" value="ELONGATION FACTOR P"/>
    <property type="match status" value="1"/>
</dbReference>
<dbReference type="Pfam" id="PF09285">
    <property type="entry name" value="Elong-fact-P_C"/>
    <property type="match status" value="1"/>
</dbReference>
<dbReference type="InterPro" id="IPR012340">
    <property type="entry name" value="NA-bd_OB-fold"/>
</dbReference>
<dbReference type="PIRSF" id="PIRSF005901">
    <property type="entry name" value="EF-P"/>
    <property type="match status" value="1"/>
</dbReference>
<accession>A0A2M7Q811</accession>
<protein>
    <submittedName>
        <fullName evidence="3">Elongation factor P</fullName>
    </submittedName>
</protein>
<dbReference type="PANTHER" id="PTHR30053:SF12">
    <property type="entry name" value="ELONGATION FACTOR P (EF-P) FAMILY PROTEIN"/>
    <property type="match status" value="1"/>
</dbReference>
<dbReference type="EMBL" id="PFKZ01000092">
    <property type="protein sequence ID" value="PIY59309.1"/>
    <property type="molecule type" value="Genomic_DNA"/>
</dbReference>
<dbReference type="AlphaFoldDB" id="A0A2M7Q811"/>
<gene>
    <name evidence="3" type="ORF">COY96_02515</name>
</gene>
<dbReference type="InterPro" id="IPR014722">
    <property type="entry name" value="Rib_uL2_dom2"/>
</dbReference>
<evidence type="ECO:0000256" key="1">
    <source>
        <dbReference type="ARBA" id="ARBA00009479"/>
    </source>
</evidence>
<dbReference type="GO" id="GO:0005829">
    <property type="term" value="C:cytosol"/>
    <property type="evidence" value="ECO:0007669"/>
    <property type="project" value="UniProtKB-ARBA"/>
</dbReference>
<name>A0A2M7Q811_9BACT</name>
<dbReference type="Proteomes" id="UP000230363">
    <property type="component" value="Unassembled WGS sequence"/>
</dbReference>
<dbReference type="InterPro" id="IPR008991">
    <property type="entry name" value="Translation_prot_SH3-like_sf"/>
</dbReference>
<dbReference type="Gene3D" id="2.30.30.30">
    <property type="match status" value="1"/>
</dbReference>
<dbReference type="InterPro" id="IPR020599">
    <property type="entry name" value="Transl_elong_fac_P/YeiP"/>
</dbReference>
<dbReference type="NCBIfam" id="NF001810">
    <property type="entry name" value="PRK00529.1"/>
    <property type="match status" value="1"/>
</dbReference>
<dbReference type="SUPFAM" id="SSF50249">
    <property type="entry name" value="Nucleic acid-binding proteins"/>
    <property type="match status" value="1"/>
</dbReference>
<evidence type="ECO:0000313" key="4">
    <source>
        <dbReference type="Proteomes" id="UP000230363"/>
    </source>
</evidence>
<keyword evidence="3" id="KW-0648">Protein biosynthesis</keyword>
<evidence type="ECO:0000313" key="3">
    <source>
        <dbReference type="EMBL" id="PIY59309.1"/>
    </source>
</evidence>
<dbReference type="SUPFAM" id="SSF50104">
    <property type="entry name" value="Translation proteins SH3-like domain"/>
    <property type="match status" value="1"/>
</dbReference>
<feature type="domain" description="Elongation factor P C-terminal" evidence="2">
    <location>
        <begin position="131"/>
        <end position="186"/>
    </location>
</feature>
<organism evidence="3 4">
    <name type="scientific">Candidatus Wolfebacteria bacterium CG_4_10_14_0_8_um_filter_37_11</name>
    <dbReference type="NCBI Taxonomy" id="1975062"/>
    <lineage>
        <taxon>Bacteria</taxon>
        <taxon>Candidatus Wolfeibacteriota</taxon>
    </lineage>
</organism>
<dbReference type="Pfam" id="PF08207">
    <property type="entry name" value="EFP_N"/>
    <property type="match status" value="1"/>
</dbReference>